<sequence>MAYGWIQQKRKDKDPADDVNQQMAYGWIQQKRKDKDPADDVNQQQKMNSVAAVEVSISSEAVDDNLRRIARAECQLLSSIQMEKATEACKEKDASTFTFTEERCTKIERRQDSLLER</sequence>
<feature type="region of interest" description="Disordered" evidence="1">
    <location>
        <begin position="1"/>
        <end position="21"/>
    </location>
</feature>
<dbReference type="EMBL" id="KV011971">
    <property type="protein sequence ID" value="KZV25155.1"/>
    <property type="molecule type" value="Genomic_DNA"/>
</dbReference>
<gene>
    <name evidence="2" type="ORF">F511_10416</name>
</gene>
<evidence type="ECO:0000313" key="3">
    <source>
        <dbReference type="Proteomes" id="UP000250235"/>
    </source>
</evidence>
<accession>A0A2Z7ATI0</accession>
<name>A0A2Z7ATI0_9LAMI</name>
<dbReference type="AlphaFoldDB" id="A0A2Z7ATI0"/>
<dbReference type="Proteomes" id="UP000250235">
    <property type="component" value="Unassembled WGS sequence"/>
</dbReference>
<keyword evidence="3" id="KW-1185">Reference proteome</keyword>
<protein>
    <submittedName>
        <fullName evidence="2">Uncharacterized protein</fullName>
    </submittedName>
</protein>
<reference evidence="2 3" key="1">
    <citation type="journal article" date="2015" name="Proc. Natl. Acad. Sci. U.S.A.">
        <title>The resurrection genome of Boea hygrometrica: A blueprint for survival of dehydration.</title>
        <authorList>
            <person name="Xiao L."/>
            <person name="Yang G."/>
            <person name="Zhang L."/>
            <person name="Yang X."/>
            <person name="Zhao S."/>
            <person name="Ji Z."/>
            <person name="Zhou Q."/>
            <person name="Hu M."/>
            <person name="Wang Y."/>
            <person name="Chen M."/>
            <person name="Xu Y."/>
            <person name="Jin H."/>
            <person name="Xiao X."/>
            <person name="Hu G."/>
            <person name="Bao F."/>
            <person name="Hu Y."/>
            <person name="Wan P."/>
            <person name="Li L."/>
            <person name="Deng X."/>
            <person name="Kuang T."/>
            <person name="Xiang C."/>
            <person name="Zhu J.K."/>
            <person name="Oliver M.J."/>
            <person name="He Y."/>
        </authorList>
    </citation>
    <scope>NUCLEOTIDE SEQUENCE [LARGE SCALE GENOMIC DNA]</scope>
    <source>
        <strain evidence="3">cv. XS01</strain>
    </source>
</reference>
<evidence type="ECO:0000313" key="2">
    <source>
        <dbReference type="EMBL" id="KZV25155.1"/>
    </source>
</evidence>
<evidence type="ECO:0000256" key="1">
    <source>
        <dbReference type="SAM" id="MobiDB-lite"/>
    </source>
</evidence>
<proteinExistence type="predicted"/>
<organism evidence="2 3">
    <name type="scientific">Dorcoceras hygrometricum</name>
    <dbReference type="NCBI Taxonomy" id="472368"/>
    <lineage>
        <taxon>Eukaryota</taxon>
        <taxon>Viridiplantae</taxon>
        <taxon>Streptophyta</taxon>
        <taxon>Embryophyta</taxon>
        <taxon>Tracheophyta</taxon>
        <taxon>Spermatophyta</taxon>
        <taxon>Magnoliopsida</taxon>
        <taxon>eudicotyledons</taxon>
        <taxon>Gunneridae</taxon>
        <taxon>Pentapetalae</taxon>
        <taxon>asterids</taxon>
        <taxon>lamiids</taxon>
        <taxon>Lamiales</taxon>
        <taxon>Gesneriaceae</taxon>
        <taxon>Didymocarpoideae</taxon>
        <taxon>Trichosporeae</taxon>
        <taxon>Loxocarpinae</taxon>
        <taxon>Dorcoceras</taxon>
    </lineage>
</organism>